<dbReference type="InParanoid" id="A0DKM7"/>
<dbReference type="HOGENOM" id="CLU_1520726_0_0_1"/>
<dbReference type="RefSeq" id="XP_001450991.1">
    <property type="nucleotide sequence ID" value="XM_001450954.1"/>
</dbReference>
<dbReference type="AlphaFoldDB" id="A0DKM7"/>
<dbReference type="Proteomes" id="UP000000600">
    <property type="component" value="Unassembled WGS sequence"/>
</dbReference>
<gene>
    <name evidence="1" type="ORF">GSPATT00017924001</name>
</gene>
<dbReference type="EMBL" id="CT868474">
    <property type="protein sequence ID" value="CAK83594.1"/>
    <property type="molecule type" value="Genomic_DNA"/>
</dbReference>
<protein>
    <recommendedName>
        <fullName evidence="3">Transmembrane protein</fullName>
    </recommendedName>
</protein>
<evidence type="ECO:0000313" key="2">
    <source>
        <dbReference type="Proteomes" id="UP000000600"/>
    </source>
</evidence>
<name>A0DKM7_PARTE</name>
<keyword evidence="2" id="KW-1185">Reference proteome</keyword>
<proteinExistence type="predicted"/>
<organism evidence="1 2">
    <name type="scientific">Paramecium tetraurelia</name>
    <dbReference type="NCBI Taxonomy" id="5888"/>
    <lineage>
        <taxon>Eukaryota</taxon>
        <taxon>Sar</taxon>
        <taxon>Alveolata</taxon>
        <taxon>Ciliophora</taxon>
        <taxon>Intramacronucleata</taxon>
        <taxon>Oligohymenophorea</taxon>
        <taxon>Peniculida</taxon>
        <taxon>Parameciidae</taxon>
        <taxon>Paramecium</taxon>
    </lineage>
</organism>
<dbReference type="GeneID" id="5036776"/>
<dbReference type="STRING" id="5888.A0DKM7"/>
<sequence length="177" mass="21352">MFVDKNLPFTKSKLQKTDIREIGSKKYNFRVSTKKKYSKYQRINNSKLMRLDINLYIKMEITLYSQIYHNESSDWLYQNFINYRCLKSADKIKVQIRQIMQKQQISLTKTDPSNALYYTKTKKLQLLVSYMKVKDTIFLNFCCISQPFLGYQICNYYVQLQLNSCYTSMRFLFQQLC</sequence>
<dbReference type="KEGG" id="ptm:GSPATT00017924001"/>
<accession>A0DKM7</accession>
<evidence type="ECO:0000313" key="1">
    <source>
        <dbReference type="EMBL" id="CAK83594.1"/>
    </source>
</evidence>
<reference evidence="1 2" key="1">
    <citation type="journal article" date="2006" name="Nature">
        <title>Global trends of whole-genome duplications revealed by the ciliate Paramecium tetraurelia.</title>
        <authorList>
            <consortium name="Genoscope"/>
            <person name="Aury J.-M."/>
            <person name="Jaillon O."/>
            <person name="Duret L."/>
            <person name="Noel B."/>
            <person name="Jubin C."/>
            <person name="Porcel B.M."/>
            <person name="Segurens B."/>
            <person name="Daubin V."/>
            <person name="Anthouard V."/>
            <person name="Aiach N."/>
            <person name="Arnaiz O."/>
            <person name="Billaut A."/>
            <person name="Beisson J."/>
            <person name="Blanc I."/>
            <person name="Bouhouche K."/>
            <person name="Camara F."/>
            <person name="Duharcourt S."/>
            <person name="Guigo R."/>
            <person name="Gogendeau D."/>
            <person name="Katinka M."/>
            <person name="Keller A.-M."/>
            <person name="Kissmehl R."/>
            <person name="Klotz C."/>
            <person name="Koll F."/>
            <person name="Le Moue A."/>
            <person name="Lepere C."/>
            <person name="Malinsky S."/>
            <person name="Nowacki M."/>
            <person name="Nowak J.K."/>
            <person name="Plattner H."/>
            <person name="Poulain J."/>
            <person name="Ruiz F."/>
            <person name="Serrano V."/>
            <person name="Zagulski M."/>
            <person name="Dessen P."/>
            <person name="Betermier M."/>
            <person name="Weissenbach J."/>
            <person name="Scarpelli C."/>
            <person name="Schachter V."/>
            <person name="Sperling L."/>
            <person name="Meyer E."/>
            <person name="Cohen J."/>
            <person name="Wincker P."/>
        </authorList>
    </citation>
    <scope>NUCLEOTIDE SEQUENCE [LARGE SCALE GENOMIC DNA]</scope>
    <source>
        <strain evidence="1 2">Stock d4-2</strain>
    </source>
</reference>
<evidence type="ECO:0008006" key="3">
    <source>
        <dbReference type="Google" id="ProtNLM"/>
    </source>
</evidence>